<evidence type="ECO:0000313" key="1">
    <source>
        <dbReference type="EMBL" id="CAI9696797.1"/>
    </source>
</evidence>
<gene>
    <name evidence="1" type="ORF">MRATA1EN3_LOCUS8010</name>
</gene>
<dbReference type="Proteomes" id="UP001162501">
    <property type="component" value="Chromosome 17"/>
</dbReference>
<proteinExistence type="predicted"/>
<dbReference type="EMBL" id="OX596101">
    <property type="protein sequence ID" value="CAI9696797.1"/>
    <property type="molecule type" value="Genomic_DNA"/>
</dbReference>
<organism evidence="1 2">
    <name type="scientific">Rangifer tarandus platyrhynchus</name>
    <name type="common">Svalbard reindeer</name>
    <dbReference type="NCBI Taxonomy" id="3082113"/>
    <lineage>
        <taxon>Eukaryota</taxon>
        <taxon>Metazoa</taxon>
        <taxon>Chordata</taxon>
        <taxon>Craniata</taxon>
        <taxon>Vertebrata</taxon>
        <taxon>Euteleostomi</taxon>
        <taxon>Mammalia</taxon>
        <taxon>Eutheria</taxon>
        <taxon>Laurasiatheria</taxon>
        <taxon>Artiodactyla</taxon>
        <taxon>Ruminantia</taxon>
        <taxon>Pecora</taxon>
        <taxon>Cervidae</taxon>
        <taxon>Odocoileinae</taxon>
        <taxon>Rangifer</taxon>
    </lineage>
</organism>
<accession>A0ACB0E811</accession>
<sequence>METHSLAARDPLIGPWKQPLQSIQGHRECPLFLFSSPLSLHPGALPTPDARGSSFPSSDERKGPLVVPGVLGQRPSPPVGKPCLEIARARCKAPTTGPEFQSCSVDLVLCAVVIPGLDEGLCDARLASRLPGETGGPGSR</sequence>
<reference evidence="1" key="1">
    <citation type="submission" date="2023-05" db="EMBL/GenBank/DDBJ databases">
        <authorList>
            <consortium name="ELIXIR-Norway"/>
        </authorList>
    </citation>
    <scope>NUCLEOTIDE SEQUENCE</scope>
</reference>
<evidence type="ECO:0000313" key="2">
    <source>
        <dbReference type="Proteomes" id="UP001162501"/>
    </source>
</evidence>
<name>A0ACB0E811_RANTA</name>
<protein>
    <submittedName>
        <fullName evidence="1">Uncharacterized protein</fullName>
    </submittedName>
</protein>